<dbReference type="EMBL" id="MVFC01000023">
    <property type="protein sequence ID" value="OON75403.1"/>
    <property type="molecule type" value="Genomic_DNA"/>
</dbReference>
<evidence type="ECO:0000313" key="1">
    <source>
        <dbReference type="EMBL" id="OON75403.1"/>
    </source>
</evidence>
<gene>
    <name evidence="1" type="ORF">B1H18_22900</name>
</gene>
<proteinExistence type="predicted"/>
<evidence type="ECO:0000313" key="2">
    <source>
        <dbReference type="Proteomes" id="UP000190539"/>
    </source>
</evidence>
<organism evidence="1 2">
    <name type="scientific">Streptomyces tsukubensis</name>
    <dbReference type="NCBI Taxonomy" id="83656"/>
    <lineage>
        <taxon>Bacteria</taxon>
        <taxon>Bacillati</taxon>
        <taxon>Actinomycetota</taxon>
        <taxon>Actinomycetes</taxon>
        <taxon>Kitasatosporales</taxon>
        <taxon>Streptomycetaceae</taxon>
        <taxon>Streptomyces</taxon>
    </lineage>
</organism>
<protein>
    <submittedName>
        <fullName evidence="1">Uncharacterized protein</fullName>
    </submittedName>
</protein>
<dbReference type="AlphaFoldDB" id="A0A1V4A582"/>
<keyword evidence="2" id="KW-1185">Reference proteome</keyword>
<comment type="caution">
    <text evidence="1">The sequence shown here is derived from an EMBL/GenBank/DDBJ whole genome shotgun (WGS) entry which is preliminary data.</text>
</comment>
<dbReference type="Proteomes" id="UP000190539">
    <property type="component" value="Unassembled WGS sequence"/>
</dbReference>
<dbReference type="STRING" id="83656.B1H18_22900"/>
<sequence length="202" mass="22138">MVKTAADFTVPPSDYRIVVPDGWFQLALEPEESDASALALAEQQFHGIDNAPHLKRELTRELQRQAREAYAAGGTELYLSTLVVGPVPLSSSLLISVPPPGEWPDISGPAALSRHLELLPGRQEVGVVELSAAGRVVRTRQHREPDPARQLGNTLPTTSLSYYAPIPMTEKWLVLDFSTPIDPLANQMVELFDTVAGTLHWL</sequence>
<reference evidence="1 2" key="1">
    <citation type="submission" date="2017-02" db="EMBL/GenBank/DDBJ databases">
        <title>Draft Genome Sequence of Streptomyces tsukubaensis F601, a Producer of the immunosuppressant tacrolimus FK506.</title>
        <authorList>
            <person name="Zong G."/>
            <person name="Zhong C."/>
            <person name="Fu J."/>
            <person name="Qin R."/>
            <person name="Cao G."/>
        </authorList>
    </citation>
    <scope>NUCLEOTIDE SEQUENCE [LARGE SCALE GENOMIC DNA]</scope>
    <source>
        <strain evidence="1 2">F601</strain>
    </source>
</reference>
<accession>A0A1V4A582</accession>
<name>A0A1V4A582_9ACTN</name>